<dbReference type="InterPro" id="IPR001763">
    <property type="entry name" value="Rhodanese-like_dom"/>
</dbReference>
<dbReference type="SMART" id="SM00450">
    <property type="entry name" value="RHOD"/>
    <property type="match status" value="1"/>
</dbReference>
<dbReference type="OrthoDB" id="9811849at2"/>
<dbReference type="Gene3D" id="3.40.250.10">
    <property type="entry name" value="Rhodanese-like domain"/>
    <property type="match status" value="1"/>
</dbReference>
<gene>
    <name evidence="2" type="ORF">C6P64_02575</name>
</gene>
<dbReference type="AlphaFoldDB" id="A0A2S9K8H0"/>
<dbReference type="InterPro" id="IPR050229">
    <property type="entry name" value="GlpE_sulfurtransferase"/>
</dbReference>
<feature type="domain" description="Rhodanese" evidence="1">
    <location>
        <begin position="22"/>
        <end position="114"/>
    </location>
</feature>
<keyword evidence="2" id="KW-0808">Transferase</keyword>
<dbReference type="Pfam" id="PF00581">
    <property type="entry name" value="Rhodanese"/>
    <property type="match status" value="1"/>
</dbReference>
<dbReference type="GO" id="GO:0016740">
    <property type="term" value="F:transferase activity"/>
    <property type="evidence" value="ECO:0007669"/>
    <property type="project" value="UniProtKB-KW"/>
</dbReference>
<comment type="caution">
    <text evidence="2">The sequence shown here is derived from an EMBL/GenBank/DDBJ whole genome shotgun (WGS) entry which is preliminary data.</text>
</comment>
<proteinExistence type="predicted"/>
<dbReference type="SUPFAM" id="SSF52821">
    <property type="entry name" value="Rhodanese/Cell cycle control phosphatase"/>
    <property type="match status" value="1"/>
</dbReference>
<dbReference type="EMBL" id="PVLQ01000010">
    <property type="protein sequence ID" value="PRD66731.1"/>
    <property type="molecule type" value="Genomic_DNA"/>
</dbReference>
<evidence type="ECO:0000313" key="3">
    <source>
        <dbReference type="Proteomes" id="UP000238589"/>
    </source>
</evidence>
<dbReference type="PANTHER" id="PTHR43031">
    <property type="entry name" value="FAD-DEPENDENT OXIDOREDUCTASE"/>
    <property type="match status" value="1"/>
</dbReference>
<organism evidence="2 3">
    <name type="scientific">Malikia granosa</name>
    <dbReference type="NCBI Taxonomy" id="263067"/>
    <lineage>
        <taxon>Bacteria</taxon>
        <taxon>Pseudomonadati</taxon>
        <taxon>Pseudomonadota</taxon>
        <taxon>Betaproteobacteria</taxon>
        <taxon>Burkholderiales</taxon>
        <taxon>Comamonadaceae</taxon>
        <taxon>Malikia</taxon>
    </lineage>
</organism>
<name>A0A2S9K8H0_9BURK</name>
<dbReference type="RefSeq" id="WP_105747033.1">
    <property type="nucleotide sequence ID" value="NZ_PVLQ01000010.1"/>
</dbReference>
<evidence type="ECO:0000313" key="2">
    <source>
        <dbReference type="EMBL" id="PRD66731.1"/>
    </source>
</evidence>
<dbReference type="InterPro" id="IPR036873">
    <property type="entry name" value="Rhodanese-like_dom_sf"/>
</dbReference>
<evidence type="ECO:0000259" key="1">
    <source>
        <dbReference type="PROSITE" id="PS50206"/>
    </source>
</evidence>
<sequence length="116" mass="12999">MIKAIRPAQLKDWIAACQAEDPQSRPLVLDVREPWELQTASIKPDGFELVAMPMASIPARLNELPRERPIACLCHHGGRSAQVTYFLLNQGYDEVVNLHGGIHAWSQEVDPSVPQY</sequence>
<dbReference type="Proteomes" id="UP000238589">
    <property type="component" value="Unassembled WGS sequence"/>
</dbReference>
<dbReference type="PANTHER" id="PTHR43031:SF17">
    <property type="entry name" value="SULFURTRANSFERASE YTWF-RELATED"/>
    <property type="match status" value="1"/>
</dbReference>
<dbReference type="PROSITE" id="PS50206">
    <property type="entry name" value="RHODANESE_3"/>
    <property type="match status" value="1"/>
</dbReference>
<accession>A0A2S9K8H0</accession>
<keyword evidence="3" id="KW-1185">Reference proteome</keyword>
<protein>
    <submittedName>
        <fullName evidence="2">Sulfurtransferase</fullName>
    </submittedName>
</protein>
<reference evidence="2 3" key="1">
    <citation type="submission" date="2018-03" db="EMBL/GenBank/DDBJ databases">
        <title>Comparative genomics illustrates the genes involved in a hyperalkaliphilic mechanisms of Serpentinomonas isolated from highly-alkaline calcium-rich serpentinized springs.</title>
        <authorList>
            <person name="Suzuki S."/>
            <person name="Ishii S."/>
            <person name="Walworth N."/>
            <person name="Bird L."/>
            <person name="Kuenen J.G."/>
            <person name="Nealson K.H."/>
        </authorList>
    </citation>
    <scope>NUCLEOTIDE SEQUENCE [LARGE SCALE GENOMIC DNA]</scope>
    <source>
        <strain evidence="2 3">P1</strain>
    </source>
</reference>